<keyword evidence="6" id="KW-1185">Reference proteome</keyword>
<dbReference type="Pfam" id="PF03816">
    <property type="entry name" value="LytR_cpsA_psr"/>
    <property type="match status" value="1"/>
</dbReference>
<dbReference type="PANTHER" id="PTHR33392">
    <property type="entry name" value="POLYISOPRENYL-TEICHOIC ACID--PEPTIDOGLYCAN TEICHOIC ACID TRANSFERASE TAGU"/>
    <property type="match status" value="1"/>
</dbReference>
<dbReference type="EMBL" id="BSRZ01000011">
    <property type="protein sequence ID" value="GLW65810.1"/>
    <property type="molecule type" value="Genomic_DNA"/>
</dbReference>
<feature type="compositionally biased region" description="Low complexity" evidence="2">
    <location>
        <begin position="26"/>
        <end position="46"/>
    </location>
</feature>
<evidence type="ECO:0000256" key="1">
    <source>
        <dbReference type="ARBA" id="ARBA00006068"/>
    </source>
</evidence>
<dbReference type="Gene3D" id="3.40.630.190">
    <property type="entry name" value="LCP protein"/>
    <property type="match status" value="1"/>
</dbReference>
<dbReference type="RefSeq" id="WP_067917625.1">
    <property type="nucleotide sequence ID" value="NZ_BSRZ01000011.1"/>
</dbReference>
<reference evidence="5" key="1">
    <citation type="submission" date="2023-02" db="EMBL/GenBank/DDBJ databases">
        <title>Actinomadura rubrobrunea NBRC 14622.</title>
        <authorList>
            <person name="Ichikawa N."/>
            <person name="Sato H."/>
            <person name="Tonouchi N."/>
        </authorList>
    </citation>
    <scope>NUCLEOTIDE SEQUENCE</scope>
    <source>
        <strain evidence="5">NBRC 14622</strain>
    </source>
</reference>
<protein>
    <recommendedName>
        <fullName evidence="4">Cell envelope-related transcriptional attenuator domain-containing protein</fullName>
    </recommendedName>
</protein>
<evidence type="ECO:0000313" key="5">
    <source>
        <dbReference type="EMBL" id="GLW65810.1"/>
    </source>
</evidence>
<dbReference type="PANTHER" id="PTHR33392:SF6">
    <property type="entry name" value="POLYISOPRENYL-TEICHOIC ACID--PEPTIDOGLYCAN TEICHOIC ACID TRANSFERASE TAGU"/>
    <property type="match status" value="1"/>
</dbReference>
<accession>A0A9W6UYK7</accession>
<proteinExistence type="inferred from homology"/>
<comment type="similarity">
    <text evidence="1">Belongs to the LytR/CpsA/Psr (LCP) family.</text>
</comment>
<gene>
    <name evidence="5" type="ORF">Arub01_40540</name>
</gene>
<dbReference type="Proteomes" id="UP001165124">
    <property type="component" value="Unassembled WGS sequence"/>
</dbReference>
<dbReference type="InterPro" id="IPR004474">
    <property type="entry name" value="LytR_CpsA_psr"/>
</dbReference>
<dbReference type="NCBIfam" id="TIGR00350">
    <property type="entry name" value="lytR_cpsA_psr"/>
    <property type="match status" value="1"/>
</dbReference>
<name>A0A9W6UYK7_9ACTN</name>
<feature type="domain" description="Cell envelope-related transcriptional attenuator" evidence="4">
    <location>
        <begin position="160"/>
        <end position="304"/>
    </location>
</feature>
<dbReference type="InterPro" id="IPR050922">
    <property type="entry name" value="LytR/CpsA/Psr_CW_biosynth"/>
</dbReference>
<feature type="region of interest" description="Disordered" evidence="2">
    <location>
        <begin position="1"/>
        <end position="74"/>
    </location>
</feature>
<comment type="caution">
    <text evidence="5">The sequence shown here is derived from an EMBL/GenBank/DDBJ whole genome shotgun (WGS) entry which is preliminary data.</text>
</comment>
<evidence type="ECO:0000259" key="4">
    <source>
        <dbReference type="Pfam" id="PF03816"/>
    </source>
</evidence>
<keyword evidence="3" id="KW-1133">Transmembrane helix</keyword>
<evidence type="ECO:0000256" key="3">
    <source>
        <dbReference type="SAM" id="Phobius"/>
    </source>
</evidence>
<keyword evidence="3" id="KW-0472">Membrane</keyword>
<evidence type="ECO:0000313" key="6">
    <source>
        <dbReference type="Proteomes" id="UP001165124"/>
    </source>
</evidence>
<feature type="transmembrane region" description="Helical" evidence="3">
    <location>
        <begin position="80"/>
        <end position="100"/>
    </location>
</feature>
<evidence type="ECO:0000256" key="2">
    <source>
        <dbReference type="SAM" id="MobiDB-lite"/>
    </source>
</evidence>
<keyword evidence="3" id="KW-0812">Transmembrane</keyword>
<sequence length="407" mass="43883">MTPEDHSGSQARRQHGGDRFPPSAPAGPEGAPGRAAAEPGAAQRGPHGPDGPQGPDDGLPLGEGLGSGDGRRRKKRWPRVLAGVVVFVLLAAGGVAGLVWQRQSSYNSNIDRVPGVMPTGKRPGPNVTGTENWLLVGSDSRAEMATTGEGRGVWKPGQQRSDTIMLLHLPADRRKAYIISFPRDLWVDIADYGPQKINAAFSFGGPPLLIQTVENLTGIRIDHYGAIDFEGFKAMTDALGGVEVTIAQSVYDPARKVHWQAGRQKLDGEKALLFVRQRYNLPNGDFDRIKRQQAFLRALAEKAADSGTITNPLKLDRFLTAFTKSISVDDEVSAGDLRSLALSLRGVRPSDVVFMTVPNKGSAMRGKQSVVLLDKAKGRALFEAVRTAKMDEYVRRYGGVNKTGTVS</sequence>
<organism evidence="5 6">
    <name type="scientific">Actinomadura rubrobrunea</name>
    <dbReference type="NCBI Taxonomy" id="115335"/>
    <lineage>
        <taxon>Bacteria</taxon>
        <taxon>Bacillati</taxon>
        <taxon>Actinomycetota</taxon>
        <taxon>Actinomycetes</taxon>
        <taxon>Streptosporangiales</taxon>
        <taxon>Thermomonosporaceae</taxon>
        <taxon>Actinomadura</taxon>
    </lineage>
</organism>
<dbReference type="AlphaFoldDB" id="A0A9W6UYK7"/>